<feature type="region of interest" description="Disordered" evidence="10">
    <location>
        <begin position="855"/>
        <end position="876"/>
    </location>
</feature>
<evidence type="ECO:0000256" key="8">
    <source>
        <dbReference type="ARBA" id="ARBA00023136"/>
    </source>
</evidence>
<evidence type="ECO:0000259" key="12">
    <source>
        <dbReference type="PROSITE" id="PS50250"/>
    </source>
</evidence>
<feature type="transmembrane region" description="Helical" evidence="11">
    <location>
        <begin position="1051"/>
        <end position="1078"/>
    </location>
</feature>
<dbReference type="GO" id="GO:0004930">
    <property type="term" value="F:G protein-coupled receptor activity"/>
    <property type="evidence" value="ECO:0007669"/>
    <property type="project" value="InterPro"/>
</dbReference>
<dbReference type="HAMAP" id="MF_03002">
    <property type="entry name" value="eIF3c"/>
    <property type="match status" value="1"/>
</dbReference>
<evidence type="ECO:0000313" key="14">
    <source>
        <dbReference type="EMBL" id="KAK7588074.1"/>
    </source>
</evidence>
<feature type="region of interest" description="Disordered" evidence="10">
    <location>
        <begin position="1"/>
        <end position="24"/>
    </location>
</feature>
<accession>A0AAN9TH54</accession>
<dbReference type="GO" id="GO:0001732">
    <property type="term" value="P:formation of cytoplasmic translation initiation complex"/>
    <property type="evidence" value="ECO:0007669"/>
    <property type="project" value="UniProtKB-UniRule"/>
</dbReference>
<reference evidence="14 15" key="1">
    <citation type="submission" date="2024-03" db="EMBL/GenBank/DDBJ databases">
        <title>Adaptation during the transition from Ophiocordyceps entomopathogen to insect associate is accompanied by gene loss and intensified selection.</title>
        <authorList>
            <person name="Ward C.M."/>
            <person name="Onetto C.A."/>
            <person name="Borneman A.R."/>
        </authorList>
    </citation>
    <scope>NUCLEOTIDE SEQUENCE [LARGE SCALE GENOMIC DNA]</scope>
    <source>
        <strain evidence="14">AWRI1</strain>
        <tissue evidence="14">Single Adult Female</tissue>
    </source>
</reference>
<comment type="function">
    <text evidence="9">Component of the eukaryotic translation initiation factor 3 (eIF-3) complex, which is involved in protein synthesis of a specialized repertoire of mRNAs and, together with other initiation factors, stimulates binding of mRNA and methionyl-tRNAi to the 40S ribosome. The eIF-3 complex specifically targets and initiates translation of a subset of mRNAs involved in cell proliferation.</text>
</comment>
<dbReference type="SUPFAM" id="SSF81321">
    <property type="entry name" value="Family A G protein-coupled receptor-like"/>
    <property type="match status" value="1"/>
</dbReference>
<feature type="compositionally biased region" description="Basic residues" evidence="10">
    <location>
        <begin position="260"/>
        <end position="272"/>
    </location>
</feature>
<dbReference type="Gene3D" id="1.20.1070.10">
    <property type="entry name" value="Rhodopsin 7-helix transmembrane proteins"/>
    <property type="match status" value="1"/>
</dbReference>
<keyword evidence="3 9" id="KW-0963">Cytoplasm</keyword>
<feature type="transmembrane region" description="Helical" evidence="11">
    <location>
        <begin position="887"/>
        <end position="907"/>
    </location>
</feature>
<dbReference type="GO" id="GO:0003723">
    <property type="term" value="F:RNA binding"/>
    <property type="evidence" value="ECO:0007669"/>
    <property type="project" value="InterPro"/>
</dbReference>
<dbReference type="InterPro" id="IPR017452">
    <property type="entry name" value="GPCR_Rhodpsn_7TM"/>
</dbReference>
<feature type="compositionally biased region" description="Polar residues" evidence="10">
    <location>
        <begin position="191"/>
        <end position="209"/>
    </location>
</feature>
<keyword evidence="5 11" id="KW-0812">Transmembrane</keyword>
<dbReference type="PANTHER" id="PTHR13937">
    <property type="entry name" value="EUKARYOTIC TRANSLATION INITATION FACTOR 3, SUBUNIT 8 EIF3S8 -RELATED"/>
    <property type="match status" value="1"/>
</dbReference>
<feature type="transmembrane region" description="Helical" evidence="11">
    <location>
        <begin position="960"/>
        <end position="982"/>
    </location>
</feature>
<feature type="transmembrane region" description="Helical" evidence="11">
    <location>
        <begin position="1124"/>
        <end position="1145"/>
    </location>
</feature>
<keyword evidence="7 11" id="KW-1133">Transmembrane helix</keyword>
<sequence length="1218" mass="139992">MSRFFATGSDSESESSSEEEQVVRPPVAAFSFSDDEEDTKRVVRSAREKRFEDLHNTIKQMRNYKKIKDLSSMLSSFEDLVRVYTKAYTSVIVKEENGVHPRFYIRCLVEMEDFINEVWEDKEGRKNLSKNNSKSLMALRQKLRKYIKDFEEDMAKFRENPDLPDEDEEKEEEEESSESDDEEEIAPSASFKKSGSEVSQPQSAYAKSSTHADDDGSDSSIDWGSDSESSSSSSEEEGQYQSIRERFLKRTTHDDDDKKERKKERKEKPKKQKRDEDGDSEGEWETVKGGATIPSEKPKMFAKDAEINTESVLKKLSEIVAARGKKRTDRREQIELLHELQAIAENHNLGAGLAVKIKLATISAIFDYNQKVSDPMKPEYWAKLLDRITECLTMILNCGDITISDRITEEEEVVDKAPYRIHGFIITLVERLDEEFTKLLKECDPHSNEYVQRLKDETRVVEIIDKVQTFLEKQGKEAELCSVYMRKIEHLYYKFDPMVLKQKQGEINKSETTSLQVMEKLCKYIYHHDDTDRLRTRAILSHVYHHALHDNWFQARDLILMSHLQESIQHSDPPTQILYNRTMAHLGLCAFRQGNVKDAHNCLVDLMMTAKVKELLAQGLLPQRQHERSKEQEKIEKQRQMPFHMHINLELLECVYLVAAMLIEIPYMAAHEFDARRRMISKTFYQQLRSSERQSLVGPPESMREHIVAASKAMRNGNWTACINFIVNEKMNAKVWDLFYESDKVRDMLKRLIKEESLRTYLFTYSNVYGSISMQTLAEMFELNKPVVHSIISKMIINEELMASLDDPTQTVVMHRSEPSRLQSLALQLADKVNNFVDSNERIFEMKSGNFFQRGGGQNQQGGSGNQQGGAAPTNSTAKHLNPCSQVIITTCYLLGISANTLALITLCQRSTRPNNPKHRMMLKCLTANDLTAMLGMLVLMYLQLYLPVANSQFFCGVRVIWRVFGLGSGCVTVVMAVERYLAITKPFLYQKQVTTVLLRRCIFALWSSVVLVVCMPLFGFGLYFREGKNGKQGECVRYRNAVSEADKAYAYLYFIVGLLLCVCIAFCNVAVMLSLWFKSNQNVYGSNCYPGDMRIGRKHVLMRRSISKMSTNSTWEEVAFGRLMGLLCVIFIVCWMPQLITIPITLMDPTRPATTVFYRAADVLMALHFFLDPCVYVIQRLPAIRRLFSITQPHQNRSANGSIRILSSDTPTYFSKV</sequence>
<dbReference type="AlphaFoldDB" id="A0AAN9TH54"/>
<feature type="transmembrane region" description="Helical" evidence="11">
    <location>
        <begin position="1003"/>
        <end position="1025"/>
    </location>
</feature>
<feature type="compositionally biased region" description="Acidic residues" evidence="10">
    <location>
        <begin position="11"/>
        <end position="20"/>
    </location>
</feature>
<feature type="compositionally biased region" description="Basic and acidic residues" evidence="10">
    <location>
        <begin position="243"/>
        <end position="259"/>
    </location>
</feature>
<evidence type="ECO:0000256" key="7">
    <source>
        <dbReference type="ARBA" id="ARBA00022989"/>
    </source>
</evidence>
<dbReference type="SUPFAM" id="SSF46785">
    <property type="entry name" value="Winged helix' DNA-binding domain"/>
    <property type="match status" value="1"/>
</dbReference>
<keyword evidence="6 9" id="KW-0648">Protein biosynthesis</keyword>
<dbReference type="InterPro" id="IPR000717">
    <property type="entry name" value="PCI_dom"/>
</dbReference>
<dbReference type="GO" id="GO:0016282">
    <property type="term" value="C:eukaryotic 43S preinitiation complex"/>
    <property type="evidence" value="ECO:0007669"/>
    <property type="project" value="UniProtKB-UniRule"/>
</dbReference>
<dbReference type="GO" id="GO:0016020">
    <property type="term" value="C:membrane"/>
    <property type="evidence" value="ECO:0007669"/>
    <property type="project" value="UniProtKB-SubCell"/>
</dbReference>
<dbReference type="InterPro" id="IPR000276">
    <property type="entry name" value="GPCR_Rhodpsn"/>
</dbReference>
<dbReference type="PANTHER" id="PTHR13937:SF0">
    <property type="entry name" value="EUKARYOTIC TRANSLATION INITIATION FACTOR 3 SUBUNIT C-RELATED"/>
    <property type="match status" value="1"/>
</dbReference>
<dbReference type="PROSITE" id="PS50262">
    <property type="entry name" value="G_PROTEIN_RECEP_F1_2"/>
    <property type="match status" value="1"/>
</dbReference>
<feature type="compositionally biased region" description="Acidic residues" evidence="10">
    <location>
        <begin position="162"/>
        <end position="185"/>
    </location>
</feature>
<dbReference type="CDD" id="cd00637">
    <property type="entry name" value="7tm_classA_rhodopsin-like"/>
    <property type="match status" value="1"/>
</dbReference>
<protein>
    <recommendedName>
        <fullName evidence="9">Eukaryotic translation initiation factor 3 subunit C</fullName>
        <shortName evidence="9">eIF3c</shortName>
    </recommendedName>
    <alternativeName>
        <fullName evidence="9">Eukaryotic translation initiation factor 3 subunit 8</fullName>
    </alternativeName>
</protein>
<comment type="subunit">
    <text evidence="9">Component of the eukaryotic translation initiation factor 3 (eIF-3) complex.</text>
</comment>
<evidence type="ECO:0000256" key="11">
    <source>
        <dbReference type="SAM" id="Phobius"/>
    </source>
</evidence>
<dbReference type="InterPro" id="IPR058999">
    <property type="entry name" value="EIF3CL_C"/>
</dbReference>
<feature type="domain" description="PCI" evidence="12">
    <location>
        <begin position="643"/>
        <end position="819"/>
    </location>
</feature>
<feature type="domain" description="G-protein coupled receptors family 1 profile" evidence="13">
    <location>
        <begin position="899"/>
        <end position="1177"/>
    </location>
</feature>
<name>A0AAN9TH54_9HEMI</name>
<dbReference type="Pfam" id="PF26569">
    <property type="entry name" value="EIF3CL_C"/>
    <property type="match status" value="1"/>
</dbReference>
<dbReference type="GO" id="GO:0005852">
    <property type="term" value="C:eukaryotic translation initiation factor 3 complex"/>
    <property type="evidence" value="ECO:0007669"/>
    <property type="project" value="UniProtKB-UniRule"/>
</dbReference>
<comment type="similarity">
    <text evidence="2">Belongs to the G-protein coupled receptor 1 family.</text>
</comment>
<feature type="transmembrane region" description="Helical" evidence="11">
    <location>
        <begin position="928"/>
        <end position="948"/>
    </location>
</feature>
<evidence type="ECO:0000256" key="2">
    <source>
        <dbReference type="ARBA" id="ARBA00010663"/>
    </source>
</evidence>
<feature type="transmembrane region" description="Helical" evidence="11">
    <location>
        <begin position="1157"/>
        <end position="1179"/>
    </location>
</feature>
<comment type="subcellular location">
    <subcellularLocation>
        <location evidence="9">Cytoplasm</location>
    </subcellularLocation>
    <subcellularLocation>
        <location evidence="1">Membrane</location>
    </subcellularLocation>
</comment>
<dbReference type="Pfam" id="PF00001">
    <property type="entry name" value="7tm_1"/>
    <property type="match status" value="1"/>
</dbReference>
<dbReference type="Pfam" id="PF05470">
    <property type="entry name" value="eIF-3c_N"/>
    <property type="match status" value="1"/>
</dbReference>
<keyword evidence="4 9" id="KW-0396">Initiation factor</keyword>
<evidence type="ECO:0000256" key="5">
    <source>
        <dbReference type="ARBA" id="ARBA00022692"/>
    </source>
</evidence>
<dbReference type="Pfam" id="PF01399">
    <property type="entry name" value="PCI"/>
    <property type="match status" value="1"/>
</dbReference>
<proteinExistence type="inferred from homology"/>
<dbReference type="Proteomes" id="UP001367676">
    <property type="component" value="Unassembled WGS sequence"/>
</dbReference>
<evidence type="ECO:0000259" key="13">
    <source>
        <dbReference type="PROSITE" id="PS50262"/>
    </source>
</evidence>
<dbReference type="InterPro" id="IPR036390">
    <property type="entry name" value="WH_DNA-bd_sf"/>
</dbReference>
<feature type="compositionally biased region" description="Low complexity" evidence="10">
    <location>
        <begin position="218"/>
        <end position="233"/>
    </location>
</feature>
<evidence type="ECO:0000256" key="6">
    <source>
        <dbReference type="ARBA" id="ARBA00022917"/>
    </source>
</evidence>
<dbReference type="GO" id="GO:0003743">
    <property type="term" value="F:translation initiation factor activity"/>
    <property type="evidence" value="ECO:0007669"/>
    <property type="project" value="UniProtKB-UniRule"/>
</dbReference>
<comment type="caution">
    <text evidence="14">The sequence shown here is derived from an EMBL/GenBank/DDBJ whole genome shotgun (WGS) entry which is preliminary data.</text>
</comment>
<evidence type="ECO:0000313" key="15">
    <source>
        <dbReference type="Proteomes" id="UP001367676"/>
    </source>
</evidence>
<dbReference type="InterPro" id="IPR027516">
    <property type="entry name" value="EIF3C"/>
</dbReference>
<evidence type="ECO:0000256" key="9">
    <source>
        <dbReference type="HAMAP-Rule" id="MF_03002"/>
    </source>
</evidence>
<feature type="compositionally biased region" description="Gly residues" evidence="10">
    <location>
        <begin position="855"/>
        <end position="868"/>
    </location>
</feature>
<dbReference type="EMBL" id="JBBCAQ010000023">
    <property type="protein sequence ID" value="KAK7588074.1"/>
    <property type="molecule type" value="Genomic_DNA"/>
</dbReference>
<gene>
    <name evidence="14" type="ORF">V9T40_005319</name>
</gene>
<evidence type="ECO:0000256" key="3">
    <source>
        <dbReference type="ARBA" id="ARBA00022490"/>
    </source>
</evidence>
<comment type="similarity">
    <text evidence="9">Belongs to the eIF-3 subunit C family.</text>
</comment>
<evidence type="ECO:0000256" key="4">
    <source>
        <dbReference type="ARBA" id="ARBA00022540"/>
    </source>
</evidence>
<keyword evidence="8 11" id="KW-0472">Membrane</keyword>
<dbReference type="PROSITE" id="PS50250">
    <property type="entry name" value="PCI"/>
    <property type="match status" value="1"/>
</dbReference>
<dbReference type="SMART" id="SM00088">
    <property type="entry name" value="PINT"/>
    <property type="match status" value="1"/>
</dbReference>
<dbReference type="GO" id="GO:0033290">
    <property type="term" value="C:eukaryotic 48S preinitiation complex"/>
    <property type="evidence" value="ECO:0007669"/>
    <property type="project" value="UniProtKB-UniRule"/>
</dbReference>
<feature type="region of interest" description="Disordered" evidence="10">
    <location>
        <begin position="155"/>
        <end position="297"/>
    </location>
</feature>
<evidence type="ECO:0000256" key="10">
    <source>
        <dbReference type="SAM" id="MobiDB-lite"/>
    </source>
</evidence>
<evidence type="ECO:0000256" key="1">
    <source>
        <dbReference type="ARBA" id="ARBA00004370"/>
    </source>
</evidence>
<organism evidence="14 15">
    <name type="scientific">Parthenolecanium corni</name>
    <dbReference type="NCBI Taxonomy" id="536013"/>
    <lineage>
        <taxon>Eukaryota</taxon>
        <taxon>Metazoa</taxon>
        <taxon>Ecdysozoa</taxon>
        <taxon>Arthropoda</taxon>
        <taxon>Hexapoda</taxon>
        <taxon>Insecta</taxon>
        <taxon>Pterygota</taxon>
        <taxon>Neoptera</taxon>
        <taxon>Paraneoptera</taxon>
        <taxon>Hemiptera</taxon>
        <taxon>Sternorrhyncha</taxon>
        <taxon>Coccoidea</taxon>
        <taxon>Coccidae</taxon>
        <taxon>Parthenolecanium</taxon>
    </lineage>
</organism>
<keyword evidence="15" id="KW-1185">Reference proteome</keyword>
<dbReference type="InterPro" id="IPR008905">
    <property type="entry name" value="EIF3C_N_dom"/>
</dbReference>
<dbReference type="GO" id="GO:0031369">
    <property type="term" value="F:translation initiation factor binding"/>
    <property type="evidence" value="ECO:0007669"/>
    <property type="project" value="InterPro"/>
</dbReference>